<name>A0AC34GK34_9BILA</name>
<dbReference type="Proteomes" id="UP000887579">
    <property type="component" value="Unplaced"/>
</dbReference>
<evidence type="ECO:0000313" key="2">
    <source>
        <dbReference type="WBParaSite" id="ES5_v2.g29922.t1"/>
    </source>
</evidence>
<organism evidence="1 2">
    <name type="scientific">Panagrolaimus sp. ES5</name>
    <dbReference type="NCBI Taxonomy" id="591445"/>
    <lineage>
        <taxon>Eukaryota</taxon>
        <taxon>Metazoa</taxon>
        <taxon>Ecdysozoa</taxon>
        <taxon>Nematoda</taxon>
        <taxon>Chromadorea</taxon>
        <taxon>Rhabditida</taxon>
        <taxon>Tylenchina</taxon>
        <taxon>Panagrolaimomorpha</taxon>
        <taxon>Panagrolaimoidea</taxon>
        <taxon>Panagrolaimidae</taxon>
        <taxon>Panagrolaimus</taxon>
    </lineage>
</organism>
<reference evidence="2" key="1">
    <citation type="submission" date="2022-11" db="UniProtKB">
        <authorList>
            <consortium name="WormBaseParasite"/>
        </authorList>
    </citation>
    <scope>IDENTIFICATION</scope>
</reference>
<proteinExistence type="predicted"/>
<protein>
    <submittedName>
        <fullName evidence="2">Uncharacterized protein</fullName>
    </submittedName>
</protein>
<evidence type="ECO:0000313" key="1">
    <source>
        <dbReference type="Proteomes" id="UP000887579"/>
    </source>
</evidence>
<sequence>MPKTKMNKIQEANMIRAAQRTPLVLMDEIAVQKNLAGMINNNVYVSAAQMKVADDMNSVSAQVVKAPLIVFKQNAKSVTFAEWDLREVQFVAPATINAFIVFFHRINRQDAQRFVQMVVGRAREVGMTLGGYDYEELNDDQCLDKNSLEKRILYHRDTNGVDFVLAVVAGTPFHHILK</sequence>
<accession>A0AC34GK34</accession>
<dbReference type="WBParaSite" id="ES5_v2.g29922.t1">
    <property type="protein sequence ID" value="ES5_v2.g29922.t1"/>
    <property type="gene ID" value="ES5_v2.g29922"/>
</dbReference>